<dbReference type="GO" id="GO:0009507">
    <property type="term" value="C:chloroplast"/>
    <property type="evidence" value="ECO:0007669"/>
    <property type="project" value="UniProtKB-SubCell"/>
</dbReference>
<keyword evidence="5" id="KW-0157">Chromophore</keyword>
<evidence type="ECO:0000256" key="5">
    <source>
        <dbReference type="PIRSR" id="PIRSR601344-1"/>
    </source>
</evidence>
<feature type="binding site" evidence="5">
    <location>
        <position position="70"/>
    </location>
    <ligand>
        <name>chlorophyll a</name>
        <dbReference type="ChEBI" id="CHEBI:58416"/>
        <label>1</label>
    </ligand>
</feature>
<feature type="binding site" evidence="5">
    <location>
        <position position="51"/>
    </location>
    <ligand>
        <name>chlorophyll a</name>
        <dbReference type="ChEBI" id="CHEBI:58416"/>
        <label>1</label>
    </ligand>
</feature>
<evidence type="ECO:0000256" key="2">
    <source>
        <dbReference type="ARBA" id="ARBA00022528"/>
    </source>
</evidence>
<reference evidence="6" key="2">
    <citation type="submission" date="2024-10" db="UniProtKB">
        <authorList>
            <consortium name="EnsemblProtists"/>
        </authorList>
    </citation>
    <scope>IDENTIFICATION</scope>
</reference>
<evidence type="ECO:0000256" key="4">
    <source>
        <dbReference type="ARBA" id="ARBA00022640"/>
    </source>
</evidence>
<keyword evidence="5" id="KW-0148">Chlorophyll</keyword>
<feature type="binding site" description="axial binding residue" evidence="5">
    <location>
        <position position="114"/>
    </location>
    <ligand>
        <name>chlorophyll b</name>
        <dbReference type="ChEBI" id="CHEBI:61721"/>
        <label>1</label>
    </ligand>
    <ligandPart>
        <name>Mg</name>
        <dbReference type="ChEBI" id="CHEBI:25107"/>
    </ligandPart>
</feature>
<keyword evidence="2" id="KW-0150">Chloroplast</keyword>
<keyword evidence="7" id="KW-1185">Reference proteome</keyword>
<keyword evidence="4" id="KW-0934">Plastid</keyword>
<name>A0A0D3KL20_EMIH1</name>
<dbReference type="AlphaFoldDB" id="A0A0D3KL20"/>
<dbReference type="Pfam" id="PF00504">
    <property type="entry name" value="Chloroa_b-bind"/>
    <property type="match status" value="1"/>
</dbReference>
<dbReference type="GO" id="GO:0016168">
    <property type="term" value="F:chlorophyll binding"/>
    <property type="evidence" value="ECO:0007669"/>
    <property type="project" value="UniProtKB-KW"/>
</dbReference>
<sequence>MLSLSAAPLSFSGAPVLRPTRMGPSPTMAVEDLVGGINDPIFGGTPEGKVWDPLGLGADEASLYRRRCVEIKHGRVCMVAFLGMTLFQPTHQLLSPSLGLHFDDIPGGIAAIDSVPAAGWLQIIALVGVHELTIAKQDYTKEPGEIPTFLGFKSEDPEVFRNKQLKELKNGRLAMIAVLGELMAQKVSGMGTYEQLGLIVKDGAALAGVELPF</sequence>
<dbReference type="Proteomes" id="UP000013827">
    <property type="component" value="Unassembled WGS sequence"/>
</dbReference>
<organism evidence="6 7">
    <name type="scientific">Emiliania huxleyi (strain CCMP1516)</name>
    <dbReference type="NCBI Taxonomy" id="280463"/>
    <lineage>
        <taxon>Eukaryota</taxon>
        <taxon>Haptista</taxon>
        <taxon>Haptophyta</taxon>
        <taxon>Prymnesiophyceae</taxon>
        <taxon>Isochrysidales</taxon>
        <taxon>Noelaerhabdaceae</taxon>
        <taxon>Emiliania</taxon>
    </lineage>
</organism>
<dbReference type="GO" id="GO:0009765">
    <property type="term" value="P:photosynthesis, light harvesting"/>
    <property type="evidence" value="ECO:0007669"/>
    <property type="project" value="InterPro"/>
</dbReference>
<accession>A0A0D3KL20</accession>
<proteinExistence type="predicted"/>
<dbReference type="SUPFAM" id="SSF103511">
    <property type="entry name" value="Chlorophyll a-b binding protein"/>
    <property type="match status" value="1"/>
</dbReference>
<evidence type="ECO:0000256" key="3">
    <source>
        <dbReference type="ARBA" id="ARBA00022531"/>
    </source>
</evidence>
<dbReference type="OMA" id="NDGWEPE"/>
<feature type="binding site" evidence="5">
    <location>
        <position position="73"/>
    </location>
    <ligand>
        <name>chlorophyll a</name>
        <dbReference type="ChEBI" id="CHEBI:58416"/>
        <label>1</label>
    </ligand>
</feature>
<dbReference type="InterPro" id="IPR001344">
    <property type="entry name" value="Chloro_AB-bd_pln"/>
</dbReference>
<dbReference type="PANTHER" id="PTHR21649">
    <property type="entry name" value="CHLOROPHYLL A/B BINDING PROTEIN"/>
    <property type="match status" value="1"/>
</dbReference>
<evidence type="ECO:0008006" key="8">
    <source>
        <dbReference type="Google" id="ProtNLM"/>
    </source>
</evidence>
<keyword evidence="3" id="KW-0602">Photosynthesis</keyword>
<feature type="binding site" evidence="5">
    <location>
        <position position="172"/>
    </location>
    <ligand>
        <name>chlorophyll a</name>
        <dbReference type="ChEBI" id="CHEBI:58416"/>
        <label>1</label>
    </ligand>
</feature>
<dbReference type="eggNOG" id="ENOG502S44M">
    <property type="taxonomic scope" value="Eukaryota"/>
</dbReference>
<reference evidence="7" key="1">
    <citation type="journal article" date="2013" name="Nature">
        <title>Pan genome of the phytoplankton Emiliania underpins its global distribution.</title>
        <authorList>
            <person name="Read B.A."/>
            <person name="Kegel J."/>
            <person name="Klute M.J."/>
            <person name="Kuo A."/>
            <person name="Lefebvre S.C."/>
            <person name="Maumus F."/>
            <person name="Mayer C."/>
            <person name="Miller J."/>
            <person name="Monier A."/>
            <person name="Salamov A."/>
            <person name="Young J."/>
            <person name="Aguilar M."/>
            <person name="Claverie J.M."/>
            <person name="Frickenhaus S."/>
            <person name="Gonzalez K."/>
            <person name="Herman E.K."/>
            <person name="Lin Y.C."/>
            <person name="Napier J."/>
            <person name="Ogata H."/>
            <person name="Sarno A.F."/>
            <person name="Shmutz J."/>
            <person name="Schroeder D."/>
            <person name="de Vargas C."/>
            <person name="Verret F."/>
            <person name="von Dassow P."/>
            <person name="Valentin K."/>
            <person name="Van de Peer Y."/>
            <person name="Wheeler G."/>
            <person name="Dacks J.B."/>
            <person name="Delwiche C.F."/>
            <person name="Dyhrman S.T."/>
            <person name="Glockner G."/>
            <person name="John U."/>
            <person name="Richards T."/>
            <person name="Worden A.Z."/>
            <person name="Zhang X."/>
            <person name="Grigoriev I.V."/>
            <person name="Allen A.E."/>
            <person name="Bidle K."/>
            <person name="Borodovsky M."/>
            <person name="Bowler C."/>
            <person name="Brownlee C."/>
            <person name="Cock J.M."/>
            <person name="Elias M."/>
            <person name="Gladyshev V.N."/>
            <person name="Groth M."/>
            <person name="Guda C."/>
            <person name="Hadaegh A."/>
            <person name="Iglesias-Rodriguez M.D."/>
            <person name="Jenkins J."/>
            <person name="Jones B.M."/>
            <person name="Lawson T."/>
            <person name="Leese F."/>
            <person name="Lindquist E."/>
            <person name="Lobanov A."/>
            <person name="Lomsadze A."/>
            <person name="Malik S.B."/>
            <person name="Marsh M.E."/>
            <person name="Mackinder L."/>
            <person name="Mock T."/>
            <person name="Mueller-Roeber B."/>
            <person name="Pagarete A."/>
            <person name="Parker M."/>
            <person name="Probert I."/>
            <person name="Quesneville H."/>
            <person name="Raines C."/>
            <person name="Rensing S.A."/>
            <person name="Riano-Pachon D.M."/>
            <person name="Richier S."/>
            <person name="Rokitta S."/>
            <person name="Shiraiwa Y."/>
            <person name="Soanes D.M."/>
            <person name="van der Giezen M."/>
            <person name="Wahlund T.M."/>
            <person name="Williams B."/>
            <person name="Wilson W."/>
            <person name="Wolfe G."/>
            <person name="Wurch L.L."/>
        </authorList>
    </citation>
    <scope>NUCLEOTIDE SEQUENCE</scope>
</reference>
<feature type="binding site" evidence="5">
    <location>
        <position position="167"/>
    </location>
    <ligand>
        <name>chlorophyll a</name>
        <dbReference type="ChEBI" id="CHEBI:58416"/>
        <label>1</label>
    </ligand>
</feature>
<protein>
    <recommendedName>
        <fullName evidence="8">Light harvesting protein</fullName>
    </recommendedName>
</protein>
<dbReference type="GO" id="GO:0016020">
    <property type="term" value="C:membrane"/>
    <property type="evidence" value="ECO:0007669"/>
    <property type="project" value="InterPro"/>
</dbReference>
<dbReference type="InterPro" id="IPR022796">
    <property type="entry name" value="Chloroa_b-bind"/>
</dbReference>
<dbReference type="PaxDb" id="2903-EOD15323"/>
<comment type="subcellular location">
    <subcellularLocation>
        <location evidence="1">Plastid</location>
        <location evidence="1">Chloroplast</location>
    </subcellularLocation>
</comment>
<feature type="binding site" description="axial binding residue" evidence="5">
    <location>
        <position position="75"/>
    </location>
    <ligand>
        <name>chlorophyll b</name>
        <dbReference type="ChEBI" id="CHEBI:61721"/>
        <label>1</label>
    </ligand>
    <ligandPart>
        <name>Mg</name>
        <dbReference type="ChEBI" id="CHEBI:25107"/>
    </ligandPart>
</feature>
<dbReference type="GeneID" id="17281726"/>
<dbReference type="Gene3D" id="1.10.3460.10">
    <property type="entry name" value="Chlorophyll a/b binding protein domain"/>
    <property type="match status" value="1"/>
</dbReference>
<dbReference type="KEGG" id="ehx:EMIHUDRAFT_211477"/>
<evidence type="ECO:0000256" key="1">
    <source>
        <dbReference type="ARBA" id="ARBA00004229"/>
    </source>
</evidence>
<dbReference type="EnsemblProtists" id="EOD15323">
    <property type="protein sequence ID" value="EOD15323"/>
    <property type="gene ID" value="EMIHUDRAFT_211477"/>
</dbReference>
<feature type="binding site" evidence="5">
    <location>
        <position position="166"/>
    </location>
    <ligand>
        <name>chlorophyll a</name>
        <dbReference type="ChEBI" id="CHEBI:58416"/>
        <label>1</label>
    </ligand>
</feature>
<dbReference type="EnsemblProtists" id="EOD36455">
    <property type="protein sequence ID" value="EOD36455"/>
    <property type="gene ID" value="EMIHUDRAFT_447013"/>
</dbReference>
<dbReference type="RefSeq" id="XP_005767752.1">
    <property type="nucleotide sequence ID" value="XM_005767695.1"/>
</dbReference>
<evidence type="ECO:0000313" key="6">
    <source>
        <dbReference type="EnsemblProtists" id="EOD36455"/>
    </source>
</evidence>
<feature type="binding site" evidence="5">
    <location>
        <position position="170"/>
    </location>
    <ligand>
        <name>chlorophyll a</name>
        <dbReference type="ChEBI" id="CHEBI:58416"/>
        <label>1</label>
    </ligand>
</feature>
<dbReference type="GeneID" id="17261469"/>
<dbReference type="RefSeq" id="XP_005788884.1">
    <property type="nucleotide sequence ID" value="XM_005788827.1"/>
</dbReference>
<evidence type="ECO:0000313" key="7">
    <source>
        <dbReference type="Proteomes" id="UP000013827"/>
    </source>
</evidence>
<dbReference type="HOGENOM" id="CLU_057943_4_1_1"/>